<protein>
    <recommendedName>
        <fullName evidence="2">BZIP domain-containing protein</fullName>
    </recommendedName>
</protein>
<dbReference type="STRING" id="6412.T1FTC0"/>
<dbReference type="OrthoDB" id="8064698at2759"/>
<dbReference type="Gene3D" id="1.20.5.170">
    <property type="match status" value="1"/>
</dbReference>
<dbReference type="HOGENOM" id="CLU_501815_0_0_1"/>
<feature type="region of interest" description="Disordered" evidence="1">
    <location>
        <begin position="311"/>
        <end position="376"/>
    </location>
</feature>
<dbReference type="EnsemblMetazoa" id="HelroT191793">
    <property type="protein sequence ID" value="HelroP191793"/>
    <property type="gene ID" value="HelroG191793"/>
</dbReference>
<evidence type="ECO:0000313" key="5">
    <source>
        <dbReference type="Proteomes" id="UP000015101"/>
    </source>
</evidence>
<name>T1FTC0_HELRO</name>
<reference evidence="5" key="1">
    <citation type="submission" date="2012-12" db="EMBL/GenBank/DDBJ databases">
        <authorList>
            <person name="Hellsten U."/>
            <person name="Grimwood J."/>
            <person name="Chapman J.A."/>
            <person name="Shapiro H."/>
            <person name="Aerts A."/>
            <person name="Otillar R.P."/>
            <person name="Terry A.Y."/>
            <person name="Boore J.L."/>
            <person name="Simakov O."/>
            <person name="Marletaz F."/>
            <person name="Cho S.-J."/>
            <person name="Edsinger-Gonzales E."/>
            <person name="Havlak P."/>
            <person name="Kuo D.-H."/>
            <person name="Larsson T."/>
            <person name="Lv J."/>
            <person name="Arendt D."/>
            <person name="Savage R."/>
            <person name="Osoegawa K."/>
            <person name="de Jong P."/>
            <person name="Lindberg D.R."/>
            <person name="Seaver E.C."/>
            <person name="Weisblat D.A."/>
            <person name="Putnam N.H."/>
            <person name="Grigoriev I.V."/>
            <person name="Rokhsar D.S."/>
        </authorList>
    </citation>
    <scope>NUCLEOTIDE SEQUENCE</scope>
</reference>
<keyword evidence="5" id="KW-1185">Reference proteome</keyword>
<dbReference type="CTD" id="20212067"/>
<dbReference type="EMBL" id="AMQM01004402">
    <property type="status" value="NOT_ANNOTATED_CDS"/>
    <property type="molecule type" value="Genomic_DNA"/>
</dbReference>
<dbReference type="GO" id="GO:0003700">
    <property type="term" value="F:DNA-binding transcription factor activity"/>
    <property type="evidence" value="ECO:0007669"/>
    <property type="project" value="InterPro"/>
</dbReference>
<feature type="compositionally biased region" description="Basic and acidic residues" evidence="1">
    <location>
        <begin position="328"/>
        <end position="352"/>
    </location>
</feature>
<dbReference type="Proteomes" id="UP000015101">
    <property type="component" value="Unassembled WGS sequence"/>
</dbReference>
<dbReference type="InterPro" id="IPR004827">
    <property type="entry name" value="bZIP"/>
</dbReference>
<evidence type="ECO:0000313" key="4">
    <source>
        <dbReference type="EnsemblMetazoa" id="HelroP191793"/>
    </source>
</evidence>
<evidence type="ECO:0000313" key="3">
    <source>
        <dbReference type="EMBL" id="ESO03892.1"/>
    </source>
</evidence>
<accession>T1FTC0</accession>
<feature type="domain" description="BZIP" evidence="2">
    <location>
        <begin position="348"/>
        <end position="388"/>
    </location>
</feature>
<gene>
    <name evidence="4" type="primary">20212067</name>
    <name evidence="3" type="ORF">HELRODRAFT_191793</name>
</gene>
<proteinExistence type="predicted"/>
<dbReference type="Pfam" id="PF07716">
    <property type="entry name" value="bZIP_2"/>
    <property type="match status" value="1"/>
</dbReference>
<dbReference type="GeneID" id="20212067"/>
<dbReference type="EMBL" id="KB096551">
    <property type="protein sequence ID" value="ESO03892.1"/>
    <property type="molecule type" value="Genomic_DNA"/>
</dbReference>
<feature type="compositionally biased region" description="Basic and acidic residues" evidence="1">
    <location>
        <begin position="311"/>
        <end position="321"/>
    </location>
</feature>
<organism evidence="4 5">
    <name type="scientific">Helobdella robusta</name>
    <name type="common">Californian leech</name>
    <dbReference type="NCBI Taxonomy" id="6412"/>
    <lineage>
        <taxon>Eukaryota</taxon>
        <taxon>Metazoa</taxon>
        <taxon>Spiralia</taxon>
        <taxon>Lophotrochozoa</taxon>
        <taxon>Annelida</taxon>
        <taxon>Clitellata</taxon>
        <taxon>Hirudinea</taxon>
        <taxon>Rhynchobdellida</taxon>
        <taxon>Glossiphoniidae</taxon>
        <taxon>Helobdella</taxon>
    </lineage>
</organism>
<sequence>MEHWNNFYYDSRYRSSVPTMYNQPRHVPTTLTTATKTVATSTATLATATATKAEQQQQQHSPLNNAPVCFDDQIISMNNFNDAHGKSSGAYNANRNTFYEAPVFTNNTSKFNMMDKNKDHNDSFRNNSRINDPYNNPFQSNYNYYIGNNQFHYGCNKLHRYFSYDNFNSHQLPFNNFMINGDVGGNFSSSSQVNNYNNHMFLNFNKTMNDADSFNELRNCFNTDPFEVENEKLSFSNDIKQKNFNNNQFAHSATNNSFPRRHAMSTNLTNLTNINQHFNVDNCIEPQTPRNDSHEGETYFMKQKMISDKYVNRELNRKNKESSNTNADSKEESSRRVKKRPVPEELKNESYRAKRLKNNLAAKKSRDNKRKKDEENEKMLKKLLEEKEKSLWKQNVTRSKHVKKWMVVNIGGQKWKIVDSAHGSSSRARLITRCFTSKDKDLLIKAFCTYIYREDLQSLSRLYIISHTCLDCTQLECILWNVGDLNSNFIPALYLSTREHQSKMLNLSDLWNALPADVVSSTSCTVFKNQLLSVDFYKFLTIK</sequence>
<reference evidence="4" key="3">
    <citation type="submission" date="2015-06" db="UniProtKB">
        <authorList>
            <consortium name="EnsemblMetazoa"/>
        </authorList>
    </citation>
    <scope>IDENTIFICATION</scope>
</reference>
<reference evidence="3 5" key="2">
    <citation type="journal article" date="2013" name="Nature">
        <title>Insights into bilaterian evolution from three spiralian genomes.</title>
        <authorList>
            <person name="Simakov O."/>
            <person name="Marletaz F."/>
            <person name="Cho S.J."/>
            <person name="Edsinger-Gonzales E."/>
            <person name="Havlak P."/>
            <person name="Hellsten U."/>
            <person name="Kuo D.H."/>
            <person name="Larsson T."/>
            <person name="Lv J."/>
            <person name="Arendt D."/>
            <person name="Savage R."/>
            <person name="Osoegawa K."/>
            <person name="de Jong P."/>
            <person name="Grimwood J."/>
            <person name="Chapman J.A."/>
            <person name="Shapiro H."/>
            <person name="Aerts A."/>
            <person name="Otillar R.P."/>
            <person name="Terry A.Y."/>
            <person name="Boore J.L."/>
            <person name="Grigoriev I.V."/>
            <person name="Lindberg D.R."/>
            <person name="Seaver E.C."/>
            <person name="Weisblat D.A."/>
            <person name="Putnam N.H."/>
            <person name="Rokhsar D.S."/>
        </authorList>
    </citation>
    <scope>NUCLEOTIDE SEQUENCE</scope>
</reference>
<evidence type="ECO:0000259" key="2">
    <source>
        <dbReference type="Pfam" id="PF07716"/>
    </source>
</evidence>
<dbReference type="KEGG" id="hro:HELRODRAFT_191793"/>
<dbReference type="SUPFAM" id="SSF57959">
    <property type="entry name" value="Leucine zipper domain"/>
    <property type="match status" value="1"/>
</dbReference>
<dbReference type="InParanoid" id="T1FTC0"/>
<evidence type="ECO:0000256" key="1">
    <source>
        <dbReference type="SAM" id="MobiDB-lite"/>
    </source>
</evidence>
<dbReference type="AlphaFoldDB" id="T1FTC0"/>
<dbReference type="InterPro" id="IPR046347">
    <property type="entry name" value="bZIP_sf"/>
</dbReference>
<dbReference type="RefSeq" id="XP_009017828.1">
    <property type="nucleotide sequence ID" value="XM_009019580.1"/>
</dbReference>